<proteinExistence type="predicted"/>
<protein>
    <submittedName>
        <fullName evidence="1">Uncharacterized protein</fullName>
    </submittedName>
</protein>
<dbReference type="EMBL" id="CP098736">
    <property type="protein sequence ID" value="USE78926.1"/>
    <property type="molecule type" value="Genomic_DNA"/>
</dbReference>
<dbReference type="RefSeq" id="WP_252252663.1">
    <property type="nucleotide sequence ID" value="NZ_CP098736.1"/>
</dbReference>
<organism evidence="1 2">
    <name type="scientific">Cupriavidus gilardii</name>
    <dbReference type="NCBI Taxonomy" id="82541"/>
    <lineage>
        <taxon>Bacteria</taxon>
        <taxon>Pseudomonadati</taxon>
        <taxon>Pseudomonadota</taxon>
        <taxon>Betaproteobacteria</taxon>
        <taxon>Burkholderiales</taxon>
        <taxon>Burkholderiaceae</taxon>
        <taxon>Cupriavidus</taxon>
    </lineage>
</organism>
<keyword evidence="2" id="KW-1185">Reference proteome</keyword>
<dbReference type="InterPro" id="IPR056113">
    <property type="entry name" value="DUF7696"/>
</dbReference>
<gene>
    <name evidence="1" type="ORF">NDR89_20025</name>
</gene>
<name>A0ABY4VPE1_9BURK</name>
<dbReference type="Pfam" id="PF24751">
    <property type="entry name" value="DUF7696"/>
    <property type="match status" value="1"/>
</dbReference>
<sequence>MRTDEEYRHECEARRLAVMPDWKVTEELRAVEKARGLVEAQRLAATIRALRKKGRANIETPEFR</sequence>
<reference evidence="1" key="1">
    <citation type="submission" date="2022-06" db="EMBL/GenBank/DDBJ databases">
        <title>Complete genome sequence and characterization of Cupriavidus gilardii QJ1 isolated from contaminating cells.</title>
        <authorList>
            <person name="Qi J."/>
        </authorList>
    </citation>
    <scope>NUCLEOTIDE SEQUENCE</scope>
    <source>
        <strain evidence="1">QJ1</strain>
    </source>
</reference>
<accession>A0ABY4VPE1</accession>
<dbReference type="Proteomes" id="UP001056648">
    <property type="component" value="Chromosome 2"/>
</dbReference>
<evidence type="ECO:0000313" key="1">
    <source>
        <dbReference type="EMBL" id="USE78926.1"/>
    </source>
</evidence>
<evidence type="ECO:0000313" key="2">
    <source>
        <dbReference type="Proteomes" id="UP001056648"/>
    </source>
</evidence>